<proteinExistence type="predicted"/>
<feature type="signal peptide" evidence="1">
    <location>
        <begin position="1"/>
        <end position="19"/>
    </location>
</feature>
<dbReference type="KEGG" id="aqu:109590106"/>
<sequence length="350" mass="39572">MMELDLLVLLSICLLQAGAVESCTEGFMSHDLLTAKAEQITSSVESSVTRLAESQPTRWIFGYDFIPKPSCNSSHVITGLVLGVDIRTVTESRNEYPLFEVWRISNGNPAYYYKQQNISVVLTPANFSTNGTYKFMFSRSISFNSSTRLGIYQPANGNSVVRFYTVRQSIDIDLLRVKAADINNDPLVYSTNFNTWRSFNVIMHPITEPNDDCFQGFLSQNDVITNSSGITRITRVTNEVRAFLDIRFTCNGTIKNIILGTLRFENHYPLIQLKRSSQLINVLRPNITGATNISTNLYNVSLINPVEVKPNDILVIDSSNDARMYYQQYNGPLNYEIENHNGELELEPLD</sequence>
<name>A0AAN0JXG5_AMPQE</name>
<reference evidence="2" key="2">
    <citation type="submission" date="2024-06" db="UniProtKB">
        <authorList>
            <consortium name="EnsemblMetazoa"/>
        </authorList>
    </citation>
    <scope>IDENTIFICATION</scope>
</reference>
<dbReference type="AlphaFoldDB" id="A0AAN0JXG5"/>
<dbReference type="GeneID" id="109590106"/>
<organism evidence="2 3">
    <name type="scientific">Amphimedon queenslandica</name>
    <name type="common">Sponge</name>
    <dbReference type="NCBI Taxonomy" id="400682"/>
    <lineage>
        <taxon>Eukaryota</taxon>
        <taxon>Metazoa</taxon>
        <taxon>Porifera</taxon>
        <taxon>Demospongiae</taxon>
        <taxon>Heteroscleromorpha</taxon>
        <taxon>Haplosclerida</taxon>
        <taxon>Niphatidae</taxon>
        <taxon>Amphimedon</taxon>
    </lineage>
</organism>
<protein>
    <submittedName>
        <fullName evidence="2">Uncharacterized protein</fullName>
    </submittedName>
</protein>
<evidence type="ECO:0000313" key="3">
    <source>
        <dbReference type="Proteomes" id="UP000007879"/>
    </source>
</evidence>
<dbReference type="RefSeq" id="XP_019861609.1">
    <property type="nucleotide sequence ID" value="XM_020006050.1"/>
</dbReference>
<dbReference type="EnsemblMetazoa" id="XM_020006050.1">
    <property type="protein sequence ID" value="XP_019861609.1"/>
    <property type="gene ID" value="LOC109590106"/>
</dbReference>
<accession>A0AAN0JXG5</accession>
<evidence type="ECO:0000256" key="1">
    <source>
        <dbReference type="SAM" id="SignalP"/>
    </source>
</evidence>
<dbReference type="Proteomes" id="UP000007879">
    <property type="component" value="Unassembled WGS sequence"/>
</dbReference>
<reference evidence="3" key="1">
    <citation type="journal article" date="2010" name="Nature">
        <title>The Amphimedon queenslandica genome and the evolution of animal complexity.</title>
        <authorList>
            <person name="Srivastava M."/>
            <person name="Simakov O."/>
            <person name="Chapman J."/>
            <person name="Fahey B."/>
            <person name="Gauthier M.E."/>
            <person name="Mitros T."/>
            <person name="Richards G.S."/>
            <person name="Conaco C."/>
            <person name="Dacre M."/>
            <person name="Hellsten U."/>
            <person name="Larroux C."/>
            <person name="Putnam N.H."/>
            <person name="Stanke M."/>
            <person name="Adamska M."/>
            <person name="Darling A."/>
            <person name="Degnan S.M."/>
            <person name="Oakley T.H."/>
            <person name="Plachetzki D.C."/>
            <person name="Zhai Y."/>
            <person name="Adamski M."/>
            <person name="Calcino A."/>
            <person name="Cummins S.F."/>
            <person name="Goodstein D.M."/>
            <person name="Harris C."/>
            <person name="Jackson D.J."/>
            <person name="Leys S.P."/>
            <person name="Shu S."/>
            <person name="Woodcroft B.J."/>
            <person name="Vervoort M."/>
            <person name="Kosik K.S."/>
            <person name="Manning G."/>
            <person name="Degnan B.M."/>
            <person name="Rokhsar D.S."/>
        </authorList>
    </citation>
    <scope>NUCLEOTIDE SEQUENCE [LARGE SCALE GENOMIC DNA]</scope>
</reference>
<evidence type="ECO:0000313" key="2">
    <source>
        <dbReference type="EnsemblMetazoa" id="XP_019861609.1"/>
    </source>
</evidence>
<keyword evidence="1" id="KW-0732">Signal</keyword>
<keyword evidence="3" id="KW-1185">Reference proteome</keyword>
<feature type="chain" id="PRO_5042887600" evidence="1">
    <location>
        <begin position="20"/>
        <end position="350"/>
    </location>
</feature>